<dbReference type="InterPro" id="IPR050508">
    <property type="entry name" value="Methyltransf_Superfamily"/>
</dbReference>
<dbReference type="EMBL" id="JACXJA010000018">
    <property type="protein sequence ID" value="MBD2863270.1"/>
    <property type="molecule type" value="Genomic_DNA"/>
</dbReference>
<dbReference type="InterPro" id="IPR029063">
    <property type="entry name" value="SAM-dependent_MTases_sf"/>
</dbReference>
<name>A0A927H028_9BACL</name>
<organism evidence="2 3">
    <name type="scientific">Paenibacillus oceani</name>
    <dbReference type="NCBI Taxonomy" id="2772510"/>
    <lineage>
        <taxon>Bacteria</taxon>
        <taxon>Bacillati</taxon>
        <taxon>Bacillota</taxon>
        <taxon>Bacilli</taxon>
        <taxon>Bacillales</taxon>
        <taxon>Paenibacillaceae</taxon>
        <taxon>Paenibacillus</taxon>
    </lineage>
</organism>
<evidence type="ECO:0000313" key="2">
    <source>
        <dbReference type="EMBL" id="MBD2863270.1"/>
    </source>
</evidence>
<dbReference type="Pfam" id="PF08241">
    <property type="entry name" value="Methyltransf_11"/>
    <property type="match status" value="1"/>
</dbReference>
<dbReference type="AlphaFoldDB" id="A0A927H028"/>
<gene>
    <name evidence="2" type="ORF">IDH45_14855</name>
</gene>
<dbReference type="InterPro" id="IPR013216">
    <property type="entry name" value="Methyltransf_11"/>
</dbReference>
<keyword evidence="2" id="KW-0808">Transferase</keyword>
<keyword evidence="3" id="KW-1185">Reference proteome</keyword>
<dbReference type="PANTHER" id="PTHR42912:SF93">
    <property type="entry name" value="N6-ADENOSINE-METHYLTRANSFERASE TMT1A"/>
    <property type="match status" value="1"/>
</dbReference>
<dbReference type="RefSeq" id="WP_190928903.1">
    <property type="nucleotide sequence ID" value="NZ_JACXJA010000018.1"/>
</dbReference>
<protein>
    <submittedName>
        <fullName evidence="2">Class I SAM-dependent methyltransferase</fullName>
    </submittedName>
</protein>
<dbReference type="Gene3D" id="3.40.50.150">
    <property type="entry name" value="Vaccinia Virus protein VP39"/>
    <property type="match status" value="1"/>
</dbReference>
<comment type="caution">
    <text evidence="2">The sequence shown here is derived from an EMBL/GenBank/DDBJ whole genome shotgun (WGS) entry which is preliminary data.</text>
</comment>
<dbReference type="CDD" id="cd02440">
    <property type="entry name" value="AdoMet_MTases"/>
    <property type="match status" value="1"/>
</dbReference>
<evidence type="ECO:0000313" key="3">
    <source>
        <dbReference type="Proteomes" id="UP000639396"/>
    </source>
</evidence>
<sequence length="228" mass="25231">MVDHASIYAGQADVYEEMIAKQPDLSGVLEEIRPFDGLDAADVGAGTGRLSVVLGPRVRSLAAFDASTAMLDVLAGKLRSRGLTNWRTEQADHRKLPLADKSVDLIVSGWSVSYLCNSDVPGYRSHVHEIIGEMKRTLRPGGTIVLFETMGTGTATPAPPRFLLDYYETLEQELGFSHRWIRTDYTFGSLAEAERLTRFFFGSELAAQVLRNGWTVVPECAGIWWLHV</sequence>
<evidence type="ECO:0000259" key="1">
    <source>
        <dbReference type="Pfam" id="PF08241"/>
    </source>
</evidence>
<feature type="domain" description="Methyltransferase type 11" evidence="1">
    <location>
        <begin position="42"/>
        <end position="146"/>
    </location>
</feature>
<dbReference type="Proteomes" id="UP000639396">
    <property type="component" value="Unassembled WGS sequence"/>
</dbReference>
<accession>A0A927H028</accession>
<dbReference type="PANTHER" id="PTHR42912">
    <property type="entry name" value="METHYLTRANSFERASE"/>
    <property type="match status" value="1"/>
</dbReference>
<dbReference type="SUPFAM" id="SSF53335">
    <property type="entry name" value="S-adenosyl-L-methionine-dependent methyltransferases"/>
    <property type="match status" value="1"/>
</dbReference>
<proteinExistence type="predicted"/>
<dbReference type="GO" id="GO:0032259">
    <property type="term" value="P:methylation"/>
    <property type="evidence" value="ECO:0007669"/>
    <property type="project" value="UniProtKB-KW"/>
</dbReference>
<keyword evidence="2" id="KW-0489">Methyltransferase</keyword>
<dbReference type="GO" id="GO:0008757">
    <property type="term" value="F:S-adenosylmethionine-dependent methyltransferase activity"/>
    <property type="evidence" value="ECO:0007669"/>
    <property type="project" value="InterPro"/>
</dbReference>
<reference evidence="2" key="1">
    <citation type="submission" date="2020-09" db="EMBL/GenBank/DDBJ databases">
        <title>A novel bacterium of genus Paenibacillus, isolated from South China Sea.</title>
        <authorList>
            <person name="Huang H."/>
            <person name="Mo K."/>
            <person name="Hu Y."/>
        </authorList>
    </citation>
    <scope>NUCLEOTIDE SEQUENCE</scope>
    <source>
        <strain evidence="2">IB182363</strain>
    </source>
</reference>